<reference evidence="2 3" key="1">
    <citation type="submission" date="2018-11" db="EMBL/GenBank/DDBJ databases">
        <title>Sequencing the genomes of 1000 actinobacteria strains.</title>
        <authorList>
            <person name="Klenk H.-P."/>
        </authorList>
    </citation>
    <scope>NUCLEOTIDE SEQUENCE [LARGE SCALE GENOMIC DNA]</scope>
    <source>
        <strain evidence="2 3">DSM 13521</strain>
    </source>
</reference>
<keyword evidence="1" id="KW-0472">Membrane</keyword>
<evidence type="ECO:0000313" key="3">
    <source>
        <dbReference type="Proteomes" id="UP000275356"/>
    </source>
</evidence>
<dbReference type="AlphaFoldDB" id="A0A3N2D8B2"/>
<protein>
    <recommendedName>
        <fullName evidence="4">FAR-17a/AIG1-like protein</fullName>
    </recommendedName>
</protein>
<keyword evidence="1" id="KW-1133">Transmembrane helix</keyword>
<name>A0A3N2D8B2_9MICO</name>
<feature type="transmembrane region" description="Helical" evidence="1">
    <location>
        <begin position="91"/>
        <end position="112"/>
    </location>
</feature>
<dbReference type="RefSeq" id="WP_123738140.1">
    <property type="nucleotide sequence ID" value="NZ_RKHQ01000001.1"/>
</dbReference>
<evidence type="ECO:0008006" key="4">
    <source>
        <dbReference type="Google" id="ProtNLM"/>
    </source>
</evidence>
<dbReference type="OrthoDB" id="9809977at2"/>
<dbReference type="NCBIfam" id="NF038065">
    <property type="entry name" value="Pr6Pr"/>
    <property type="match status" value="1"/>
</dbReference>
<proteinExistence type="predicted"/>
<organism evidence="2 3">
    <name type="scientific">Salana multivorans</name>
    <dbReference type="NCBI Taxonomy" id="120377"/>
    <lineage>
        <taxon>Bacteria</taxon>
        <taxon>Bacillati</taxon>
        <taxon>Actinomycetota</taxon>
        <taxon>Actinomycetes</taxon>
        <taxon>Micrococcales</taxon>
        <taxon>Beutenbergiaceae</taxon>
        <taxon>Salana</taxon>
    </lineage>
</organism>
<dbReference type="EMBL" id="RKHQ01000001">
    <property type="protein sequence ID" value="ROR95888.1"/>
    <property type="molecule type" value="Genomic_DNA"/>
</dbReference>
<evidence type="ECO:0000313" key="2">
    <source>
        <dbReference type="EMBL" id="ROR95888.1"/>
    </source>
</evidence>
<dbReference type="Proteomes" id="UP000275356">
    <property type="component" value="Unassembled WGS sequence"/>
</dbReference>
<feature type="transmembrane region" description="Helical" evidence="1">
    <location>
        <begin position="202"/>
        <end position="224"/>
    </location>
</feature>
<evidence type="ECO:0000256" key="1">
    <source>
        <dbReference type="SAM" id="Phobius"/>
    </source>
</evidence>
<dbReference type="InterPro" id="IPR049713">
    <property type="entry name" value="Pr6Pr-like"/>
</dbReference>
<gene>
    <name evidence="2" type="ORF">EDD28_0452</name>
</gene>
<keyword evidence="3" id="KW-1185">Reference proteome</keyword>
<feature type="transmembrane region" description="Helical" evidence="1">
    <location>
        <begin position="124"/>
        <end position="145"/>
    </location>
</feature>
<keyword evidence="1" id="KW-0812">Transmembrane</keyword>
<feature type="transmembrane region" description="Helical" evidence="1">
    <location>
        <begin position="55"/>
        <end position="79"/>
    </location>
</feature>
<sequence length="251" mass="26503">MQPPPVRLGAWSVVRLLGSLLILAAVAHQLTVTVSNALASATPHGSHLPTVVVNFVSFFTIESNLLAAAALALAGVWGLRAAGEGPEPRWLAVLLACASTYLIATGVVYNLLLRGVELPQGTTVVWANEVLHVVGPLLLLADVLLSPRRRRLAWRTLAPIVAFPIVWVAYTLVRGPRVTSPLTGNPWWYPYPFLDPHQPGGYATVALYVGAIAVSILAIGAGVVRVSRQRGIPGKASEKNAAARRAGSVGS</sequence>
<feature type="transmembrane region" description="Helical" evidence="1">
    <location>
        <begin position="152"/>
        <end position="173"/>
    </location>
</feature>
<comment type="caution">
    <text evidence="2">The sequence shown here is derived from an EMBL/GenBank/DDBJ whole genome shotgun (WGS) entry which is preliminary data.</text>
</comment>
<accession>A0A3N2D8B2</accession>